<dbReference type="RefSeq" id="WP_377579689.1">
    <property type="nucleotide sequence ID" value="NZ_JBHTKA010000004.1"/>
</dbReference>
<evidence type="ECO:0000256" key="2">
    <source>
        <dbReference type="SAM" id="Phobius"/>
    </source>
</evidence>
<feature type="coiled-coil region" evidence="1">
    <location>
        <begin position="124"/>
        <end position="175"/>
    </location>
</feature>
<proteinExistence type="predicted"/>
<protein>
    <recommendedName>
        <fullName evidence="5">Chromosome partition protein Smc</fullName>
    </recommendedName>
</protein>
<organism evidence="3 4">
    <name type="scientific">Ohtaekwangia kribbensis</name>
    <dbReference type="NCBI Taxonomy" id="688913"/>
    <lineage>
        <taxon>Bacteria</taxon>
        <taxon>Pseudomonadati</taxon>
        <taxon>Bacteroidota</taxon>
        <taxon>Cytophagia</taxon>
        <taxon>Cytophagales</taxon>
        <taxon>Fulvivirgaceae</taxon>
        <taxon>Ohtaekwangia</taxon>
    </lineage>
</organism>
<keyword evidence="2" id="KW-0812">Transmembrane</keyword>
<reference evidence="4" key="1">
    <citation type="journal article" date="2019" name="Int. J. Syst. Evol. Microbiol.">
        <title>The Global Catalogue of Microorganisms (GCM) 10K type strain sequencing project: providing services to taxonomists for standard genome sequencing and annotation.</title>
        <authorList>
            <consortium name="The Broad Institute Genomics Platform"/>
            <consortium name="The Broad Institute Genome Sequencing Center for Infectious Disease"/>
            <person name="Wu L."/>
            <person name="Ma J."/>
        </authorList>
    </citation>
    <scope>NUCLEOTIDE SEQUENCE [LARGE SCALE GENOMIC DNA]</scope>
    <source>
        <strain evidence="4">CCUG 58938</strain>
    </source>
</reference>
<feature type="transmembrane region" description="Helical" evidence="2">
    <location>
        <begin position="307"/>
        <end position="329"/>
    </location>
</feature>
<keyword evidence="1" id="KW-0175">Coiled coil</keyword>
<sequence length="457" mass="51375">MEIIKKLLEILNTITDDSQSGVLKKCEEFSFDPNRGDVTLSESFINLNQCRDIIKDAIEKNKLTQFPLTVQKTILQDLESIVGFQSNLVSGADHVVNLVNAIELLYTDIWRFGIHNLSGEVLGYTTKMNQLKEQEVKIKELSKELDNGLQLKSDLEKLLTEIQKASTDLQALLTASQTDNESIKENLEKSLDASQKAAAHLSTIQQNDITATQLLSNSVSNNSEIVTLEGKIREFFTAIESYKTNIDSTSKQAKTNIDGNKKETDDLVKNLKGLQDQIKDQLQKATGFSLFHSFQTRQDNLKTSKNFWLMALALVIGLSLGLTGLIAFTTLNIDLAFYLKLSISIPLIYAIAFCSAQYTRERKLEEEYAFKSNISISLIPYKELVEKLVINGTPQEREQFTTFLIDSISKVFTSPTSKVFGQNQSDVRPDIALKQLSKQLETVVKPFESIIRIIRPS</sequence>
<evidence type="ECO:0000313" key="4">
    <source>
        <dbReference type="Proteomes" id="UP001597112"/>
    </source>
</evidence>
<evidence type="ECO:0000313" key="3">
    <source>
        <dbReference type="EMBL" id="MFD1000285.1"/>
    </source>
</evidence>
<feature type="transmembrane region" description="Helical" evidence="2">
    <location>
        <begin position="335"/>
        <end position="354"/>
    </location>
</feature>
<accession>A0ABW3K221</accession>
<evidence type="ECO:0008006" key="5">
    <source>
        <dbReference type="Google" id="ProtNLM"/>
    </source>
</evidence>
<keyword evidence="2" id="KW-1133">Transmembrane helix</keyword>
<dbReference type="EMBL" id="JBHTKA010000004">
    <property type="protein sequence ID" value="MFD1000285.1"/>
    <property type="molecule type" value="Genomic_DNA"/>
</dbReference>
<keyword evidence="2" id="KW-0472">Membrane</keyword>
<gene>
    <name evidence="3" type="ORF">ACFQ21_13260</name>
</gene>
<comment type="caution">
    <text evidence="3">The sequence shown here is derived from an EMBL/GenBank/DDBJ whole genome shotgun (WGS) entry which is preliminary data.</text>
</comment>
<keyword evidence="4" id="KW-1185">Reference proteome</keyword>
<evidence type="ECO:0000256" key="1">
    <source>
        <dbReference type="SAM" id="Coils"/>
    </source>
</evidence>
<name>A0ABW3K221_9BACT</name>
<dbReference type="Proteomes" id="UP001597112">
    <property type="component" value="Unassembled WGS sequence"/>
</dbReference>